<dbReference type="Proteomes" id="UP000485058">
    <property type="component" value="Unassembled WGS sequence"/>
</dbReference>
<reference evidence="2 3" key="1">
    <citation type="submission" date="2020-02" db="EMBL/GenBank/DDBJ databases">
        <title>Draft genome sequence of Haematococcus lacustris strain NIES-144.</title>
        <authorList>
            <person name="Morimoto D."/>
            <person name="Nakagawa S."/>
            <person name="Yoshida T."/>
            <person name="Sawayama S."/>
        </authorList>
    </citation>
    <scope>NUCLEOTIDE SEQUENCE [LARGE SCALE GENOMIC DNA]</scope>
    <source>
        <strain evidence="2 3">NIES-144</strain>
    </source>
</reference>
<evidence type="ECO:0000313" key="3">
    <source>
        <dbReference type="Proteomes" id="UP000485058"/>
    </source>
</evidence>
<gene>
    <name evidence="2" type="ORF">HaLaN_18753</name>
</gene>
<dbReference type="EMBL" id="BLLF01001830">
    <property type="protein sequence ID" value="GFH21446.1"/>
    <property type="molecule type" value="Genomic_DNA"/>
</dbReference>
<name>A0A699ZRR1_HAELA</name>
<organism evidence="2 3">
    <name type="scientific">Haematococcus lacustris</name>
    <name type="common">Green alga</name>
    <name type="synonym">Haematococcus pluvialis</name>
    <dbReference type="NCBI Taxonomy" id="44745"/>
    <lineage>
        <taxon>Eukaryota</taxon>
        <taxon>Viridiplantae</taxon>
        <taxon>Chlorophyta</taxon>
        <taxon>core chlorophytes</taxon>
        <taxon>Chlorophyceae</taxon>
        <taxon>CS clade</taxon>
        <taxon>Chlamydomonadales</taxon>
        <taxon>Haematococcaceae</taxon>
        <taxon>Haematococcus</taxon>
    </lineage>
</organism>
<evidence type="ECO:0000313" key="2">
    <source>
        <dbReference type="EMBL" id="GFH21446.1"/>
    </source>
</evidence>
<keyword evidence="3" id="KW-1185">Reference proteome</keyword>
<proteinExistence type="predicted"/>
<feature type="region of interest" description="Disordered" evidence="1">
    <location>
        <begin position="1"/>
        <end position="21"/>
    </location>
</feature>
<comment type="caution">
    <text evidence="2">The sequence shown here is derived from an EMBL/GenBank/DDBJ whole genome shotgun (WGS) entry which is preliminary data.</text>
</comment>
<protein>
    <submittedName>
        <fullName evidence="2">Uncharacterized protein</fullName>
    </submittedName>
</protein>
<accession>A0A699ZRR1</accession>
<dbReference type="AlphaFoldDB" id="A0A699ZRR1"/>
<sequence>MVPLTPGVSTKGSASDGAHQARAATVKRAPLNMVVAHSTQKLVECGVGTKGIGAPRAASSAAHGLWAKVAIKVAVLTWCARIHMRVGLVPGANAGAVLTTSCRAAAAIAYAEHALQHTAVVVVLTSCLSWQ</sequence>
<evidence type="ECO:0000256" key="1">
    <source>
        <dbReference type="SAM" id="MobiDB-lite"/>
    </source>
</evidence>